<reference evidence="1 2" key="1">
    <citation type="submission" date="2020-05" db="EMBL/GenBank/DDBJ databases">
        <title>Complete genome sequence of Deefgea sp. D17.</title>
        <authorList>
            <person name="Bae J.-W."/>
            <person name="Han J.E."/>
        </authorList>
    </citation>
    <scope>NUCLEOTIDE SEQUENCE [LARGE SCALE GENOMIC DNA]</scope>
    <source>
        <strain evidence="1 2">D17</strain>
    </source>
</reference>
<dbReference type="Pfam" id="PF03352">
    <property type="entry name" value="Adenine_glyco"/>
    <property type="match status" value="1"/>
</dbReference>
<dbReference type="Gene3D" id="1.10.340.30">
    <property type="entry name" value="Hypothetical protein, domain 2"/>
    <property type="match status" value="1"/>
</dbReference>
<evidence type="ECO:0000313" key="1">
    <source>
        <dbReference type="EMBL" id="QKJ68182.1"/>
    </source>
</evidence>
<accession>A0A6M8SS89</accession>
<dbReference type="GO" id="GO:0008725">
    <property type="term" value="F:DNA-3-methyladenine glycosylase activity"/>
    <property type="evidence" value="ECO:0007669"/>
    <property type="project" value="InterPro"/>
</dbReference>
<dbReference type="Proteomes" id="UP000504844">
    <property type="component" value="Chromosome"/>
</dbReference>
<dbReference type="PANTHER" id="PTHR30037:SF3">
    <property type="entry name" value="BLR0857 PROTEIN"/>
    <property type="match status" value="1"/>
</dbReference>
<dbReference type="PANTHER" id="PTHR30037">
    <property type="entry name" value="DNA-3-METHYLADENINE GLYCOSYLASE 1"/>
    <property type="match status" value="1"/>
</dbReference>
<proteinExistence type="predicted"/>
<gene>
    <name evidence="1" type="ORF">HQN60_10475</name>
</gene>
<sequence length="243" mass="27331">MEKFAEIQARAMARKGGAQALQALLPKVASEAQFLALPDDRVLAMMCRTINQAGFNWTVINNKWPQFEAAFLGFDVDRLAMLSAEQWEAYCNDARVVRHWPRIKALMENVSFVRAYSHEYGSFARFLNTFPASRQIDLMAVLKKRGSRLGGNTGQWFLRYVGKDGFVLSQDVVLALQQAGLDIPAQPSAKRDLERIQQAFNTWADETGLSYTHLGKIAAYSVGNNYAPEQIDHSVSKFNAMMD</sequence>
<evidence type="ECO:0000313" key="2">
    <source>
        <dbReference type="Proteomes" id="UP000504844"/>
    </source>
</evidence>
<dbReference type="SUPFAM" id="SSF48150">
    <property type="entry name" value="DNA-glycosylase"/>
    <property type="match status" value="1"/>
</dbReference>
<dbReference type="InterPro" id="IPR011257">
    <property type="entry name" value="DNA_glycosylase"/>
</dbReference>
<dbReference type="EMBL" id="CP054143">
    <property type="protein sequence ID" value="QKJ68182.1"/>
    <property type="molecule type" value="Genomic_DNA"/>
</dbReference>
<dbReference type="InterPro" id="IPR005019">
    <property type="entry name" value="Adenine_glyco"/>
</dbReference>
<dbReference type="InterPro" id="IPR052891">
    <property type="entry name" value="DNA-3mA_glycosylase"/>
</dbReference>
<dbReference type="KEGG" id="dee:HQN60_10475"/>
<dbReference type="GO" id="GO:0006284">
    <property type="term" value="P:base-excision repair"/>
    <property type="evidence" value="ECO:0007669"/>
    <property type="project" value="InterPro"/>
</dbReference>
<organism evidence="1 2">
    <name type="scientific">Deefgea piscis</name>
    <dbReference type="NCBI Taxonomy" id="2739061"/>
    <lineage>
        <taxon>Bacteria</taxon>
        <taxon>Pseudomonadati</taxon>
        <taxon>Pseudomonadota</taxon>
        <taxon>Betaproteobacteria</taxon>
        <taxon>Neisseriales</taxon>
        <taxon>Chitinibacteraceae</taxon>
        <taxon>Deefgea</taxon>
    </lineage>
</organism>
<name>A0A6M8SS89_9NEIS</name>
<dbReference type="AlphaFoldDB" id="A0A6M8SS89"/>
<keyword evidence="2" id="KW-1185">Reference proteome</keyword>
<protein>
    <submittedName>
        <fullName evidence="1">DNA-3-methyladenine glycosylase I</fullName>
    </submittedName>
</protein>